<evidence type="ECO:0000313" key="1">
    <source>
        <dbReference type="EMBL" id="MYG38987.1"/>
    </source>
</evidence>
<protein>
    <submittedName>
        <fullName evidence="1">SH3 domain-containing protein</fullName>
    </submittedName>
</protein>
<dbReference type="EMBL" id="VYDO01000268">
    <property type="protein sequence ID" value="MYG38987.1"/>
    <property type="molecule type" value="Genomic_DNA"/>
</dbReference>
<dbReference type="AlphaFoldDB" id="A0A6B1F9T9"/>
<organism evidence="1">
    <name type="scientific">Synechococcus sp. SB0676_bin_10</name>
    <dbReference type="NCBI Taxonomy" id="2604869"/>
    <lineage>
        <taxon>Bacteria</taxon>
        <taxon>Bacillati</taxon>
        <taxon>Cyanobacteriota</taxon>
        <taxon>Cyanophyceae</taxon>
        <taxon>Synechococcales</taxon>
        <taxon>Synechococcaceae</taxon>
        <taxon>Synechococcus</taxon>
    </lineage>
</organism>
<proteinExistence type="predicted"/>
<comment type="caution">
    <text evidence="1">The sequence shown here is derived from an EMBL/GenBank/DDBJ whole genome shotgun (WGS) entry which is preliminary data.</text>
</comment>
<sequence>MTPYSLPMAAGRSAFRARQTRAGRWAWMLSMALLLPIGLPAGGARLESGKSRQRQPGDPLLAAQATGLRREPLVSAPQVLPLPVGQPLQGLVRWHDGQNLWLRVTSRQGRGWVRIG</sequence>
<name>A0A6B1F9T9_9SYNE</name>
<reference evidence="1" key="1">
    <citation type="submission" date="2019-09" db="EMBL/GenBank/DDBJ databases">
        <title>Characterisation of the sponge microbiome using genome-centric metagenomics.</title>
        <authorList>
            <person name="Engelberts J.P."/>
            <person name="Robbins S.J."/>
            <person name="De Goeij J.M."/>
            <person name="Aranda M."/>
            <person name="Bell S.C."/>
            <person name="Webster N.S."/>
        </authorList>
    </citation>
    <scope>NUCLEOTIDE SEQUENCE</scope>
    <source>
        <strain evidence="1">SB0676_bin_10</strain>
    </source>
</reference>
<accession>A0A6B1F9T9</accession>
<gene>
    <name evidence="1" type="ORF">F4162_08545</name>
</gene>